<dbReference type="InterPro" id="IPR013130">
    <property type="entry name" value="Fe3_Rdtase_TM_dom"/>
</dbReference>
<feature type="transmembrane region" description="Helical" evidence="10">
    <location>
        <begin position="24"/>
        <end position="46"/>
    </location>
</feature>
<evidence type="ECO:0000256" key="7">
    <source>
        <dbReference type="ARBA" id="ARBA00023002"/>
    </source>
</evidence>
<dbReference type="GO" id="GO:0006879">
    <property type="term" value="P:intracellular iron ion homeostasis"/>
    <property type="evidence" value="ECO:0007669"/>
    <property type="project" value="TreeGrafter"/>
</dbReference>
<evidence type="ECO:0000256" key="6">
    <source>
        <dbReference type="ARBA" id="ARBA00022989"/>
    </source>
</evidence>
<keyword evidence="13" id="KW-1185">Reference proteome</keyword>
<dbReference type="GO" id="GO:0015677">
    <property type="term" value="P:copper ion import"/>
    <property type="evidence" value="ECO:0007669"/>
    <property type="project" value="TreeGrafter"/>
</dbReference>
<dbReference type="GO" id="GO:0005886">
    <property type="term" value="C:plasma membrane"/>
    <property type="evidence" value="ECO:0007669"/>
    <property type="project" value="TreeGrafter"/>
</dbReference>
<evidence type="ECO:0000256" key="3">
    <source>
        <dbReference type="ARBA" id="ARBA00022448"/>
    </source>
</evidence>
<keyword evidence="9 10" id="KW-0472">Membrane</keyword>
<keyword evidence="7" id="KW-0560">Oxidoreductase</keyword>
<dbReference type="EMBL" id="NRSZ01000089">
    <property type="protein sequence ID" value="PNY29580.1"/>
    <property type="molecule type" value="Genomic_DNA"/>
</dbReference>
<dbReference type="GO" id="GO:0006826">
    <property type="term" value="P:iron ion transport"/>
    <property type="evidence" value="ECO:0007669"/>
    <property type="project" value="TreeGrafter"/>
</dbReference>
<feature type="domain" description="FAD-binding FR-type" evidence="11">
    <location>
        <begin position="283"/>
        <end position="417"/>
    </location>
</feature>
<dbReference type="InterPro" id="IPR013112">
    <property type="entry name" value="FAD-bd_8"/>
</dbReference>
<feature type="transmembrane region" description="Helical" evidence="10">
    <location>
        <begin position="191"/>
        <end position="211"/>
    </location>
</feature>
<dbReference type="InterPro" id="IPR017927">
    <property type="entry name" value="FAD-bd_FR_type"/>
</dbReference>
<dbReference type="PANTHER" id="PTHR32361">
    <property type="entry name" value="FERRIC/CUPRIC REDUCTASE TRANSMEMBRANE COMPONENT"/>
    <property type="match status" value="1"/>
</dbReference>
<dbReference type="Gene3D" id="3.40.50.80">
    <property type="entry name" value="Nucleotide-binding domain of ferredoxin-NADP reductase (FNR) module"/>
    <property type="match status" value="1"/>
</dbReference>
<dbReference type="SFLD" id="SFLDG01168">
    <property type="entry name" value="Ferric_reductase_subgroup_(FRE"/>
    <property type="match status" value="1"/>
</dbReference>
<proteinExistence type="inferred from homology"/>
<evidence type="ECO:0000313" key="13">
    <source>
        <dbReference type="Proteomes" id="UP000236621"/>
    </source>
</evidence>
<evidence type="ECO:0000259" key="11">
    <source>
        <dbReference type="PROSITE" id="PS51384"/>
    </source>
</evidence>
<dbReference type="SUPFAM" id="SSF52343">
    <property type="entry name" value="Ferredoxin reductase-like, C-terminal NADP-linked domain"/>
    <property type="match status" value="1"/>
</dbReference>
<keyword evidence="4 10" id="KW-0812">Transmembrane</keyword>
<evidence type="ECO:0000256" key="1">
    <source>
        <dbReference type="ARBA" id="ARBA00004141"/>
    </source>
</evidence>
<dbReference type="CDD" id="cd06186">
    <property type="entry name" value="NOX_Duox_like_FAD_NADP"/>
    <property type="match status" value="1"/>
</dbReference>
<keyword evidence="5" id="KW-0249">Electron transport</keyword>
<dbReference type="Proteomes" id="UP000236621">
    <property type="component" value="Unassembled WGS sequence"/>
</dbReference>
<dbReference type="Pfam" id="PF01794">
    <property type="entry name" value="Ferric_reduct"/>
    <property type="match status" value="1"/>
</dbReference>
<name>A0A2K3QPW4_9HYPO</name>
<keyword evidence="8" id="KW-0406">Ion transport</keyword>
<evidence type="ECO:0000313" key="12">
    <source>
        <dbReference type="EMBL" id="PNY29580.1"/>
    </source>
</evidence>
<dbReference type="PANTHER" id="PTHR32361:SF28">
    <property type="entry name" value="FRP1P"/>
    <property type="match status" value="1"/>
</dbReference>
<dbReference type="Pfam" id="PF08030">
    <property type="entry name" value="NAD_binding_6"/>
    <property type="match status" value="1"/>
</dbReference>
<dbReference type="GO" id="GO:0000293">
    <property type="term" value="F:ferric-chelate reductase activity"/>
    <property type="evidence" value="ECO:0007669"/>
    <property type="project" value="UniProtKB-ARBA"/>
</dbReference>
<dbReference type="InterPro" id="IPR051410">
    <property type="entry name" value="Ferric/Cupric_Reductase"/>
</dbReference>
<feature type="transmembrane region" description="Helical" evidence="10">
    <location>
        <begin position="248"/>
        <end position="267"/>
    </location>
</feature>
<dbReference type="AlphaFoldDB" id="A0A2K3QPW4"/>
<keyword evidence="6 10" id="KW-1133">Transmembrane helix</keyword>
<evidence type="ECO:0000256" key="10">
    <source>
        <dbReference type="SAM" id="Phobius"/>
    </source>
</evidence>
<accession>A0A2K3QPW4</accession>
<evidence type="ECO:0000256" key="4">
    <source>
        <dbReference type="ARBA" id="ARBA00022692"/>
    </source>
</evidence>
<reference evidence="12 13" key="1">
    <citation type="submission" date="2017-08" db="EMBL/GenBank/DDBJ databases">
        <title>Harnessing the power of phylogenomics to disentangle the directionality and signatures of interkingdom host jumping in the parasitic fungal genus Tolypocladium.</title>
        <authorList>
            <person name="Quandt C.A."/>
            <person name="Patterson W."/>
            <person name="Spatafora J.W."/>
        </authorList>
    </citation>
    <scope>NUCLEOTIDE SEQUENCE [LARGE SCALE GENOMIC DNA]</scope>
    <source>
        <strain evidence="12 13">CBS 113982</strain>
    </source>
</reference>
<protein>
    <submittedName>
        <fullName evidence="12">Metalloreductase AIM14</fullName>
    </submittedName>
</protein>
<dbReference type="OrthoDB" id="10006946at2759"/>
<comment type="similarity">
    <text evidence="2">Belongs to the ferric reductase (FRE) family.</text>
</comment>
<organism evidence="12 13">
    <name type="scientific">Tolypocladium capitatum</name>
    <dbReference type="NCBI Taxonomy" id="45235"/>
    <lineage>
        <taxon>Eukaryota</taxon>
        <taxon>Fungi</taxon>
        <taxon>Dikarya</taxon>
        <taxon>Ascomycota</taxon>
        <taxon>Pezizomycotina</taxon>
        <taxon>Sordariomycetes</taxon>
        <taxon>Hypocreomycetidae</taxon>
        <taxon>Hypocreales</taxon>
        <taxon>Ophiocordycipitaceae</taxon>
        <taxon>Tolypocladium</taxon>
    </lineage>
</organism>
<keyword evidence="3" id="KW-0813">Transport</keyword>
<feature type="transmembrane region" description="Helical" evidence="10">
    <location>
        <begin position="119"/>
        <end position="138"/>
    </location>
</feature>
<gene>
    <name evidence="12" type="ORF">TCAP_00507</name>
</gene>
<dbReference type="SFLD" id="SFLDS00052">
    <property type="entry name" value="Ferric_Reductase_Domain"/>
    <property type="match status" value="1"/>
</dbReference>
<comment type="caution">
    <text evidence="12">The sequence shown here is derived from an EMBL/GenBank/DDBJ whole genome shotgun (WGS) entry which is preliminary data.</text>
</comment>
<sequence>MGWPFAFASLSHEEVLRRRQTLDLYACAAHYSALAPALLFLVFRLARRAAVGSGSGPGSHGQGQYEPVPRSPVLRSPVAAKARCRAAPGSVAARWRRLRWWLHDDVYVGGAHWGRRDEWILGLAWTAWLLALCVLDTGKDYFHLTKRFGAIAISQFPIQYLMALKALNPFAWVFRSSHEDINRYHRVLGRIIYLLLILHIAFYSVYFFVAGIWLRRFFAPIVFCGVVASVGMHGIATTSMVKVREYSYRLFFVTHLVAAFSIPVLIFFHAPSARLYVIETLVIFFLDLGVRRVKTVNSPSTLETIPGTNLVMVSSSIPASKLKTFKAFPGSHIYLNIPPGSRTSAIPASQSGVFNFLYNPFTVASVNEDQGSITFIARTRAGPMTAVLNQLASSTPGSAAEAITLAIEGPYGSMGKRFHDLLNWGASRILLVAGGVGATFALPIYQAIQTESPTVRVQLVWAIRDAGDATWAVSDGSSRKSVIDDPHIQLFLTGDAGVAADADADADNAAGGAVEMGPLRRVGNGRLVTNRSRRRPDIGKIVDDTFRQGLEEPIAVLVCGPAEMSTEVRRRVRPWVVRGRKVWWHSESFGW</sequence>
<comment type="subcellular location">
    <subcellularLocation>
        <location evidence="1">Membrane</location>
        <topology evidence="1">Multi-pass membrane protein</topology>
    </subcellularLocation>
</comment>
<dbReference type="STRING" id="45235.A0A2K3QPW4"/>
<dbReference type="PROSITE" id="PS51384">
    <property type="entry name" value="FAD_FR"/>
    <property type="match status" value="1"/>
</dbReference>
<evidence type="ECO:0000256" key="2">
    <source>
        <dbReference type="ARBA" id="ARBA00006278"/>
    </source>
</evidence>
<dbReference type="InterPro" id="IPR013121">
    <property type="entry name" value="Fe_red_NAD-bd_6"/>
</dbReference>
<dbReference type="InterPro" id="IPR039261">
    <property type="entry name" value="FNR_nucleotide-bd"/>
</dbReference>
<evidence type="ECO:0000256" key="5">
    <source>
        <dbReference type="ARBA" id="ARBA00022982"/>
    </source>
</evidence>
<feature type="transmembrane region" description="Helical" evidence="10">
    <location>
        <begin position="217"/>
        <end position="236"/>
    </location>
</feature>
<evidence type="ECO:0000256" key="8">
    <source>
        <dbReference type="ARBA" id="ARBA00023065"/>
    </source>
</evidence>
<evidence type="ECO:0000256" key="9">
    <source>
        <dbReference type="ARBA" id="ARBA00023136"/>
    </source>
</evidence>
<dbReference type="Pfam" id="PF08022">
    <property type="entry name" value="FAD_binding_8"/>
    <property type="match status" value="1"/>
</dbReference>